<accession>A0A9W4TD20</accession>
<protein>
    <submittedName>
        <fullName evidence="1">13082_t:CDS:1</fullName>
    </submittedName>
</protein>
<feature type="non-terminal residue" evidence="1">
    <location>
        <position position="1"/>
    </location>
</feature>
<dbReference type="Gene3D" id="2.60.120.200">
    <property type="match status" value="1"/>
</dbReference>
<dbReference type="EMBL" id="CAMKVN010025426">
    <property type="protein sequence ID" value="CAI2200782.1"/>
    <property type="molecule type" value="Genomic_DNA"/>
</dbReference>
<keyword evidence="2" id="KW-1185">Reference proteome</keyword>
<reference evidence="1" key="1">
    <citation type="submission" date="2022-08" db="EMBL/GenBank/DDBJ databases">
        <authorList>
            <person name="Kallberg Y."/>
            <person name="Tangrot J."/>
            <person name="Rosling A."/>
        </authorList>
    </citation>
    <scope>NUCLEOTIDE SEQUENCE</scope>
    <source>
        <strain evidence="1">Wild A</strain>
    </source>
</reference>
<evidence type="ECO:0000313" key="2">
    <source>
        <dbReference type="Proteomes" id="UP001153678"/>
    </source>
</evidence>
<feature type="non-terminal residue" evidence="1">
    <location>
        <position position="122"/>
    </location>
</feature>
<dbReference type="AlphaFoldDB" id="A0A9W4TD20"/>
<organism evidence="1 2">
    <name type="scientific">Funneliformis geosporum</name>
    <dbReference type="NCBI Taxonomy" id="1117311"/>
    <lineage>
        <taxon>Eukaryota</taxon>
        <taxon>Fungi</taxon>
        <taxon>Fungi incertae sedis</taxon>
        <taxon>Mucoromycota</taxon>
        <taxon>Glomeromycotina</taxon>
        <taxon>Glomeromycetes</taxon>
        <taxon>Glomerales</taxon>
        <taxon>Glomeraceae</taxon>
        <taxon>Funneliformis</taxon>
    </lineage>
</organism>
<name>A0A9W4TD20_9GLOM</name>
<dbReference type="Proteomes" id="UP001153678">
    <property type="component" value="Unassembled WGS sequence"/>
</dbReference>
<comment type="caution">
    <text evidence="1">The sequence shown here is derived from an EMBL/GenBank/DDBJ whole genome shotgun (WGS) entry which is preliminary data.</text>
</comment>
<proteinExistence type="predicted"/>
<evidence type="ECO:0000313" key="1">
    <source>
        <dbReference type="EMBL" id="CAI2200782.1"/>
    </source>
</evidence>
<dbReference type="SUPFAM" id="SSF49899">
    <property type="entry name" value="Concanavalin A-like lectins/glucanases"/>
    <property type="match status" value="1"/>
</dbReference>
<sequence>TELLIRTPMLQLVPDKFLLHARFTGKLNKNLGINQLEDGLLLDKWYHIAYTLSDFEKRLDIYIDGEWVGFYGIQNVKTEKVVFNDGPLYIGRSCIDGFIGEISNVRYFNWRLCAQEVKEDFF</sequence>
<dbReference type="Pfam" id="PF13385">
    <property type="entry name" value="Laminin_G_3"/>
    <property type="match status" value="1"/>
</dbReference>
<dbReference type="OrthoDB" id="2324354at2759"/>
<gene>
    <name evidence="1" type="ORF">FWILDA_LOCUS19739</name>
</gene>
<dbReference type="InterPro" id="IPR013320">
    <property type="entry name" value="ConA-like_dom_sf"/>
</dbReference>